<dbReference type="GO" id="GO:0008009">
    <property type="term" value="F:chemokine activity"/>
    <property type="evidence" value="ECO:0007669"/>
    <property type="project" value="InterPro"/>
</dbReference>
<dbReference type="GO" id="GO:0006955">
    <property type="term" value="P:immune response"/>
    <property type="evidence" value="ECO:0007669"/>
    <property type="project" value="InterPro"/>
</dbReference>
<evidence type="ECO:0008006" key="5">
    <source>
        <dbReference type="Google" id="ProtNLM"/>
    </source>
</evidence>
<feature type="compositionally biased region" description="Basic and acidic residues" evidence="1">
    <location>
        <begin position="123"/>
        <end position="134"/>
    </location>
</feature>
<feature type="compositionally biased region" description="Basic and acidic residues" evidence="1">
    <location>
        <begin position="96"/>
        <end position="106"/>
    </location>
</feature>
<dbReference type="Proteomes" id="UP000694523">
    <property type="component" value="Unplaced"/>
</dbReference>
<evidence type="ECO:0000256" key="1">
    <source>
        <dbReference type="SAM" id="MobiDB-lite"/>
    </source>
</evidence>
<dbReference type="Gene3D" id="2.40.50.40">
    <property type="match status" value="1"/>
</dbReference>
<organism evidence="3 4">
    <name type="scientific">Neogobius melanostomus</name>
    <name type="common">round goby</name>
    <dbReference type="NCBI Taxonomy" id="47308"/>
    <lineage>
        <taxon>Eukaryota</taxon>
        <taxon>Metazoa</taxon>
        <taxon>Chordata</taxon>
        <taxon>Craniata</taxon>
        <taxon>Vertebrata</taxon>
        <taxon>Euteleostomi</taxon>
        <taxon>Actinopterygii</taxon>
        <taxon>Neopterygii</taxon>
        <taxon>Teleostei</taxon>
        <taxon>Neoteleostei</taxon>
        <taxon>Acanthomorphata</taxon>
        <taxon>Gobiaria</taxon>
        <taxon>Gobiiformes</taxon>
        <taxon>Gobioidei</taxon>
        <taxon>Gobiidae</taxon>
        <taxon>Benthophilinae</taxon>
        <taxon>Neogobiini</taxon>
        <taxon>Neogobius</taxon>
    </lineage>
</organism>
<name>A0A8C6TUQ5_9GOBI</name>
<accession>A0A8C6TUQ5</accession>
<sequence>MECYLRSFCRFVFLILLCTLLSVRQSGSTYVPGRCLCPRTQPGVRGPDRMTVIVTLKKSNEPVCISPDGLMGKQLIRCWNRAHKLGRNVKVCLRRSRSETGVKDTAGHPPHPRNEPSLGSATAERDLYSSHFMD</sequence>
<dbReference type="AlphaFoldDB" id="A0A8C6TUQ5"/>
<keyword evidence="4" id="KW-1185">Reference proteome</keyword>
<proteinExistence type="predicted"/>
<feature type="chain" id="PRO_5034389305" description="Chemokine interleukin-8-like domain-containing protein" evidence="2">
    <location>
        <begin position="29"/>
        <end position="134"/>
    </location>
</feature>
<feature type="signal peptide" evidence="2">
    <location>
        <begin position="1"/>
        <end position="28"/>
    </location>
</feature>
<evidence type="ECO:0000313" key="3">
    <source>
        <dbReference type="Ensembl" id="ENSNMLP00000026927.1"/>
    </source>
</evidence>
<dbReference type="GO" id="GO:0005576">
    <property type="term" value="C:extracellular region"/>
    <property type="evidence" value="ECO:0007669"/>
    <property type="project" value="InterPro"/>
</dbReference>
<evidence type="ECO:0000256" key="2">
    <source>
        <dbReference type="SAM" id="SignalP"/>
    </source>
</evidence>
<dbReference type="Ensembl" id="ENSNMLT00000030095.1">
    <property type="protein sequence ID" value="ENSNMLP00000026927.1"/>
    <property type="gene ID" value="ENSNMLG00000017180.1"/>
</dbReference>
<keyword evidence="2" id="KW-0732">Signal</keyword>
<reference evidence="3" key="1">
    <citation type="submission" date="2025-08" db="UniProtKB">
        <authorList>
            <consortium name="Ensembl"/>
        </authorList>
    </citation>
    <scope>IDENTIFICATION</scope>
</reference>
<evidence type="ECO:0000313" key="4">
    <source>
        <dbReference type="Proteomes" id="UP000694523"/>
    </source>
</evidence>
<protein>
    <recommendedName>
        <fullName evidence="5">Chemokine interleukin-8-like domain-containing protein</fullName>
    </recommendedName>
</protein>
<dbReference type="SUPFAM" id="SSF54117">
    <property type="entry name" value="Interleukin 8-like chemokines"/>
    <property type="match status" value="1"/>
</dbReference>
<dbReference type="InterPro" id="IPR036048">
    <property type="entry name" value="Interleukin_8-like_sf"/>
</dbReference>
<feature type="region of interest" description="Disordered" evidence="1">
    <location>
        <begin position="96"/>
        <end position="134"/>
    </location>
</feature>
<reference evidence="3" key="2">
    <citation type="submission" date="2025-09" db="UniProtKB">
        <authorList>
            <consortium name="Ensembl"/>
        </authorList>
    </citation>
    <scope>IDENTIFICATION</scope>
</reference>